<sequence length="36" mass="3890">MDDTIRPSQKVNVNGTNPPYEKGIMIISFPSAANAI</sequence>
<comment type="caution">
    <text evidence="1">The sequence shown here is derived from an EMBL/GenBank/DDBJ whole genome shotgun (WGS) entry which is preliminary data.</text>
</comment>
<reference evidence="1" key="1">
    <citation type="submission" date="2020-09" db="EMBL/GenBank/DDBJ databases">
        <title>Genome-Enabled Discovery of Anthraquinone Biosynthesis in Senna tora.</title>
        <authorList>
            <person name="Kang S.-H."/>
            <person name="Pandey R.P."/>
            <person name="Lee C.-M."/>
            <person name="Sim J.-S."/>
            <person name="Jeong J.-T."/>
            <person name="Choi B.-S."/>
            <person name="Jung M."/>
            <person name="Ginzburg D."/>
            <person name="Zhao K."/>
            <person name="Won S.Y."/>
            <person name="Oh T.-J."/>
            <person name="Yu Y."/>
            <person name="Kim N.-H."/>
            <person name="Lee O.R."/>
            <person name="Lee T.-H."/>
            <person name="Bashyal P."/>
            <person name="Kim T.-S."/>
            <person name="Lee W.-H."/>
            <person name="Kawkins C."/>
            <person name="Kim C.-K."/>
            <person name="Kim J.S."/>
            <person name="Ahn B.O."/>
            <person name="Rhee S.Y."/>
            <person name="Sohng J.K."/>
        </authorList>
    </citation>
    <scope>NUCLEOTIDE SEQUENCE</scope>
    <source>
        <tissue evidence="1">Leaf</tissue>
    </source>
</reference>
<dbReference type="AlphaFoldDB" id="A0A834T629"/>
<accession>A0A834T629</accession>
<dbReference type="EMBL" id="JAAIUW010000009">
    <property type="protein sequence ID" value="KAF7816339.1"/>
    <property type="molecule type" value="Genomic_DNA"/>
</dbReference>
<organism evidence="1 2">
    <name type="scientific">Senna tora</name>
    <dbReference type="NCBI Taxonomy" id="362788"/>
    <lineage>
        <taxon>Eukaryota</taxon>
        <taxon>Viridiplantae</taxon>
        <taxon>Streptophyta</taxon>
        <taxon>Embryophyta</taxon>
        <taxon>Tracheophyta</taxon>
        <taxon>Spermatophyta</taxon>
        <taxon>Magnoliopsida</taxon>
        <taxon>eudicotyledons</taxon>
        <taxon>Gunneridae</taxon>
        <taxon>Pentapetalae</taxon>
        <taxon>rosids</taxon>
        <taxon>fabids</taxon>
        <taxon>Fabales</taxon>
        <taxon>Fabaceae</taxon>
        <taxon>Caesalpinioideae</taxon>
        <taxon>Cassia clade</taxon>
        <taxon>Senna</taxon>
    </lineage>
</organism>
<proteinExistence type="predicted"/>
<protein>
    <submittedName>
        <fullName evidence="1">Uncharacterized protein</fullName>
    </submittedName>
</protein>
<dbReference type="Proteomes" id="UP000634136">
    <property type="component" value="Unassembled WGS sequence"/>
</dbReference>
<gene>
    <name evidence="1" type="ORF">G2W53_030308</name>
</gene>
<keyword evidence="2" id="KW-1185">Reference proteome</keyword>
<evidence type="ECO:0000313" key="2">
    <source>
        <dbReference type="Proteomes" id="UP000634136"/>
    </source>
</evidence>
<name>A0A834T629_9FABA</name>
<evidence type="ECO:0000313" key="1">
    <source>
        <dbReference type="EMBL" id="KAF7816339.1"/>
    </source>
</evidence>